<keyword evidence="1 2" id="KW-0732">Signal</keyword>
<evidence type="ECO:0000256" key="2">
    <source>
        <dbReference type="SAM" id="SignalP"/>
    </source>
</evidence>
<dbReference type="Gene3D" id="3.40.190.10">
    <property type="entry name" value="Periplasmic binding protein-like II"/>
    <property type="match status" value="2"/>
</dbReference>
<accession>A0ABQ5W0T1</accession>
<reference evidence="4" key="1">
    <citation type="journal article" date="2019" name="Int. J. Syst. Evol. Microbiol.">
        <title>The Global Catalogue of Microorganisms (GCM) 10K type strain sequencing project: providing services to taxonomists for standard genome sequencing and annotation.</title>
        <authorList>
            <consortium name="The Broad Institute Genomics Platform"/>
            <consortium name="The Broad Institute Genome Sequencing Center for Infectious Disease"/>
            <person name="Wu L."/>
            <person name="Ma J."/>
        </authorList>
    </citation>
    <scope>NUCLEOTIDE SEQUENCE [LARGE SCALE GENOMIC DNA]</scope>
    <source>
        <strain evidence="4">NBRC 112416</strain>
    </source>
</reference>
<evidence type="ECO:0000313" key="3">
    <source>
        <dbReference type="EMBL" id="GLQ53318.1"/>
    </source>
</evidence>
<feature type="chain" id="PRO_5047401766" description="Extracellular solute-binding protein" evidence="2">
    <location>
        <begin position="23"/>
        <end position="372"/>
    </location>
</feature>
<dbReference type="Pfam" id="PF13531">
    <property type="entry name" value="SBP_bac_11"/>
    <property type="match status" value="1"/>
</dbReference>
<dbReference type="Proteomes" id="UP001156691">
    <property type="component" value="Unassembled WGS sequence"/>
</dbReference>
<feature type="signal peptide" evidence="2">
    <location>
        <begin position="1"/>
        <end position="22"/>
    </location>
</feature>
<sequence length="372" mass="40439">MRYCRILGVAALALSLASPAVAQDASIEVGPELIVYTGTGLPTDLADALVQPFAEYMDEKYGVPVNVRTVPGAIPQSWLTLQTEWPNPTGDVYLLYNQNVQEGIEQGYWLNLEEQYTPEEWATFDTDALAAMNLDGYAAPMEVAAWVLAVQDSLDDGVVTSLADLSKPELAGRITFDSALSVASGYNAIAAAVTIRGDDWRTWFVDGVFNEEAARPAFELVSSWADNALTLTQGSGSIVPLLRRGEALASAWWWHNVILEQAEGTPIHVVEPTEGVMAVVQAGPVVSSASENPVAAIEWVKFFHSTVATETAKSLNYHSRMPRSGEVASQEWTEFAAGANFVFIDEFRAAMLDPAYNADVLDLYNRIVIQGQ</sequence>
<name>A0ABQ5W0T1_9HYPH</name>
<evidence type="ECO:0000256" key="1">
    <source>
        <dbReference type="ARBA" id="ARBA00022729"/>
    </source>
</evidence>
<dbReference type="SUPFAM" id="SSF53850">
    <property type="entry name" value="Periplasmic binding protein-like II"/>
    <property type="match status" value="1"/>
</dbReference>
<proteinExistence type="predicted"/>
<dbReference type="PANTHER" id="PTHR30006">
    <property type="entry name" value="THIAMINE-BINDING PERIPLASMIC PROTEIN-RELATED"/>
    <property type="match status" value="1"/>
</dbReference>
<evidence type="ECO:0008006" key="5">
    <source>
        <dbReference type="Google" id="ProtNLM"/>
    </source>
</evidence>
<evidence type="ECO:0000313" key="4">
    <source>
        <dbReference type="Proteomes" id="UP001156691"/>
    </source>
</evidence>
<gene>
    <name evidence="3" type="ORF">GCM10010862_05760</name>
</gene>
<dbReference type="PANTHER" id="PTHR30006:SF2">
    <property type="entry name" value="ABC TRANSPORTER SUBSTRATE-BINDING PROTEIN"/>
    <property type="match status" value="1"/>
</dbReference>
<dbReference type="EMBL" id="BSNS01000003">
    <property type="protein sequence ID" value="GLQ53318.1"/>
    <property type="molecule type" value="Genomic_DNA"/>
</dbReference>
<organism evidence="3 4">
    <name type="scientific">Devosia nitrariae</name>
    <dbReference type="NCBI Taxonomy" id="2071872"/>
    <lineage>
        <taxon>Bacteria</taxon>
        <taxon>Pseudomonadati</taxon>
        <taxon>Pseudomonadota</taxon>
        <taxon>Alphaproteobacteria</taxon>
        <taxon>Hyphomicrobiales</taxon>
        <taxon>Devosiaceae</taxon>
        <taxon>Devosia</taxon>
    </lineage>
</organism>
<protein>
    <recommendedName>
        <fullName evidence="5">Extracellular solute-binding protein</fullName>
    </recommendedName>
</protein>
<comment type="caution">
    <text evidence="3">The sequence shown here is derived from an EMBL/GenBank/DDBJ whole genome shotgun (WGS) entry which is preliminary data.</text>
</comment>
<keyword evidence="4" id="KW-1185">Reference proteome</keyword>